<reference evidence="1 2" key="1">
    <citation type="journal article" date="2012" name="J. Bacteriol.">
        <title>Genome sequence of proteorhodopsin-containing sea ice bacterium Glaciecola punicea ACAM 611T.</title>
        <authorList>
            <person name="Qin Q.-L."/>
            <person name="Xie B.-B."/>
            <person name="Shu Y.-L."/>
            <person name="Rong J.-C."/>
            <person name="Zhao D.-L."/>
            <person name="Zhang X.-Y."/>
            <person name="Chen X.-L."/>
            <person name="Zhou B.-C."/>
            <person name="Zhanga Y.-Z."/>
        </authorList>
    </citation>
    <scope>NUCLEOTIDE SEQUENCE [LARGE SCALE GENOMIC DNA]</scope>
    <source>
        <strain evidence="1 2">ACAM 611</strain>
    </source>
</reference>
<reference evidence="1 2" key="2">
    <citation type="journal article" date="2017" name="Antonie Van Leeuwenhoek">
        <title>Rhizobium rhizosphaerae sp. nov., a novel species isolated from rice rhizosphere.</title>
        <authorList>
            <person name="Zhao J.J."/>
            <person name="Zhang J."/>
            <person name="Zhang R.J."/>
            <person name="Zhang C.W."/>
            <person name="Yin H.Q."/>
            <person name="Zhang X.X."/>
        </authorList>
    </citation>
    <scope>NUCLEOTIDE SEQUENCE [LARGE SCALE GENOMIC DNA]</scope>
    <source>
        <strain evidence="1 2">ACAM 611</strain>
    </source>
</reference>
<evidence type="ECO:0000313" key="2">
    <source>
        <dbReference type="Proteomes" id="UP000053586"/>
    </source>
</evidence>
<dbReference type="Proteomes" id="UP000053586">
    <property type="component" value="Unassembled WGS sequence"/>
</dbReference>
<comment type="caution">
    <text evidence="1">The sequence shown here is derived from an EMBL/GenBank/DDBJ whole genome shotgun (WGS) entry which is preliminary data.</text>
</comment>
<organism evidence="1 2">
    <name type="scientific">Glaciecola punicea ACAM 611</name>
    <dbReference type="NCBI Taxonomy" id="1121923"/>
    <lineage>
        <taxon>Bacteria</taxon>
        <taxon>Pseudomonadati</taxon>
        <taxon>Pseudomonadota</taxon>
        <taxon>Gammaproteobacteria</taxon>
        <taxon>Alteromonadales</taxon>
        <taxon>Alteromonadaceae</taxon>
        <taxon>Glaciecola</taxon>
    </lineage>
</organism>
<dbReference type="EMBL" id="BAET01000007">
    <property type="protein sequence ID" value="GAB54989.1"/>
    <property type="molecule type" value="Genomic_DNA"/>
</dbReference>
<accession>H5T9L2</accession>
<evidence type="ECO:0000313" key="1">
    <source>
        <dbReference type="EMBL" id="GAB54989.1"/>
    </source>
</evidence>
<sequence>MIQKASFIEAFLIKIKKVRCAFYAAHITNNITYLNGRYFIGYLCKKETQNLGISTFGRGF</sequence>
<keyword evidence="2" id="KW-1185">Reference proteome</keyword>
<gene>
    <name evidence="1" type="ORF">GPUN_0854</name>
</gene>
<proteinExistence type="predicted"/>
<name>H5T9L2_9ALTE</name>
<dbReference type="AlphaFoldDB" id="H5T9L2"/>
<protein>
    <submittedName>
        <fullName evidence="1">Uncharacterized protein</fullName>
    </submittedName>
</protein>